<dbReference type="InterPro" id="IPR029104">
    <property type="entry name" value="HERV-K_env"/>
</dbReference>
<feature type="compositionally biased region" description="Basic and acidic residues" evidence="1">
    <location>
        <begin position="129"/>
        <end position="142"/>
    </location>
</feature>
<dbReference type="AlphaFoldDB" id="A0A341AW15"/>
<name>A0A341AW15_NEOAA</name>
<dbReference type="GeneID" id="112395609"/>
<feature type="domain" description="Retro-transcribing virus envelope glycoprotein" evidence="2">
    <location>
        <begin position="107"/>
        <end position="144"/>
    </location>
</feature>
<evidence type="ECO:0000256" key="1">
    <source>
        <dbReference type="SAM" id="MobiDB-lite"/>
    </source>
</evidence>
<protein>
    <submittedName>
        <fullName evidence="4">Endogenous retrovirus group K member 25 Env polyprotein isoform X2</fullName>
    </submittedName>
</protein>
<accession>A0A341AW15</accession>
<evidence type="ECO:0000259" key="2">
    <source>
        <dbReference type="Pfam" id="PF13804"/>
    </source>
</evidence>
<evidence type="ECO:0000313" key="4">
    <source>
        <dbReference type="RefSeq" id="XP_024594690.1"/>
    </source>
</evidence>
<organism evidence="3 4">
    <name type="scientific">Neophocaena asiaeorientalis asiaeorientalis</name>
    <name type="common">Yangtze finless porpoise</name>
    <name type="synonym">Neophocaena phocaenoides subsp. asiaeorientalis</name>
    <dbReference type="NCBI Taxonomy" id="1706337"/>
    <lineage>
        <taxon>Eukaryota</taxon>
        <taxon>Metazoa</taxon>
        <taxon>Chordata</taxon>
        <taxon>Craniata</taxon>
        <taxon>Vertebrata</taxon>
        <taxon>Euteleostomi</taxon>
        <taxon>Mammalia</taxon>
        <taxon>Eutheria</taxon>
        <taxon>Laurasiatheria</taxon>
        <taxon>Artiodactyla</taxon>
        <taxon>Whippomorpha</taxon>
        <taxon>Cetacea</taxon>
        <taxon>Odontoceti</taxon>
        <taxon>Phocoenidae</taxon>
        <taxon>Neophocaena</taxon>
    </lineage>
</organism>
<reference evidence="4" key="1">
    <citation type="submission" date="2025-08" db="UniProtKB">
        <authorList>
            <consortium name="RefSeq"/>
        </authorList>
    </citation>
    <scope>IDENTIFICATION</scope>
    <source>
        <tissue evidence="4">Meat</tissue>
    </source>
</reference>
<proteinExistence type="predicted"/>
<feature type="region of interest" description="Disordered" evidence="1">
    <location>
        <begin position="129"/>
        <end position="151"/>
    </location>
</feature>
<keyword evidence="3" id="KW-1185">Reference proteome</keyword>
<sequence>MATKRRLDVMGMTKGFAETDLSKRAFRVPLDQTKRVSPLTWGQVKKFAGTAENLVITQGKPLTTTNLFVAMLAMLSAQVISISANEINCTNHTYWTYIPNPPLNMGVTWWDAPILVYVNESGWLPGPFDDRGPLKPEEEGRIIENYTPDDE</sequence>
<dbReference type="Pfam" id="PF13804">
    <property type="entry name" value="HERV-K_env_2"/>
    <property type="match status" value="1"/>
</dbReference>
<dbReference type="RefSeq" id="XP_024594690.1">
    <property type="nucleotide sequence ID" value="XM_024738922.1"/>
</dbReference>
<gene>
    <name evidence="4" type="primary">LOC112395609</name>
</gene>
<dbReference type="Proteomes" id="UP000252040">
    <property type="component" value="Unplaced"/>
</dbReference>
<evidence type="ECO:0000313" key="3">
    <source>
        <dbReference type="Proteomes" id="UP000252040"/>
    </source>
</evidence>